<protein>
    <submittedName>
        <fullName evidence="2">Putative ovule protein</fullName>
    </submittedName>
</protein>
<evidence type="ECO:0000256" key="1">
    <source>
        <dbReference type="SAM" id="Phobius"/>
    </source>
</evidence>
<keyword evidence="1" id="KW-0812">Transmembrane</keyword>
<dbReference type="EMBL" id="GEDG01026774">
    <property type="protein sequence ID" value="JAP14289.1"/>
    <property type="molecule type" value="Transcribed_RNA"/>
</dbReference>
<feature type="transmembrane region" description="Helical" evidence="1">
    <location>
        <begin position="60"/>
        <end position="80"/>
    </location>
</feature>
<evidence type="ECO:0000313" key="2">
    <source>
        <dbReference type="EMBL" id="JAP14289.1"/>
    </source>
</evidence>
<sequence length="85" mass="10489">MYKVLFLIDIIFKFQLTLIYMYNEDVSEILRLHRRRRLAQQLNHLHFEKFREWFKKQENMIVPSILSFVLLLSISSWITIVSRVM</sequence>
<name>A0A0V0H1L9_SOLCH</name>
<reference evidence="2" key="1">
    <citation type="submission" date="2015-12" db="EMBL/GenBank/DDBJ databases">
        <title>Gene expression during late stages of embryo sac development: a critical building block for successful pollen-pistil interactions.</title>
        <authorList>
            <person name="Liu Y."/>
            <person name="Joly V."/>
            <person name="Sabar M."/>
            <person name="Matton D.P."/>
        </authorList>
    </citation>
    <scope>NUCLEOTIDE SEQUENCE</scope>
</reference>
<keyword evidence="1" id="KW-0472">Membrane</keyword>
<organism evidence="2">
    <name type="scientific">Solanum chacoense</name>
    <name type="common">Chaco potato</name>
    <dbReference type="NCBI Taxonomy" id="4108"/>
    <lineage>
        <taxon>Eukaryota</taxon>
        <taxon>Viridiplantae</taxon>
        <taxon>Streptophyta</taxon>
        <taxon>Embryophyta</taxon>
        <taxon>Tracheophyta</taxon>
        <taxon>Spermatophyta</taxon>
        <taxon>Magnoliopsida</taxon>
        <taxon>eudicotyledons</taxon>
        <taxon>Gunneridae</taxon>
        <taxon>Pentapetalae</taxon>
        <taxon>asterids</taxon>
        <taxon>lamiids</taxon>
        <taxon>Solanales</taxon>
        <taxon>Solanaceae</taxon>
        <taxon>Solanoideae</taxon>
        <taxon>Solaneae</taxon>
        <taxon>Solanum</taxon>
    </lineage>
</organism>
<dbReference type="AlphaFoldDB" id="A0A0V0H1L9"/>
<accession>A0A0V0H1L9</accession>
<keyword evidence="1" id="KW-1133">Transmembrane helix</keyword>
<proteinExistence type="predicted"/>